<proteinExistence type="predicted"/>
<accession>A0AAU9VWG3</accession>
<dbReference type="AlphaFoldDB" id="A0AAU9VWG3"/>
<dbReference type="SUPFAM" id="SSF55486">
    <property type="entry name" value="Metalloproteases ('zincins'), catalytic domain"/>
    <property type="match status" value="1"/>
</dbReference>
<evidence type="ECO:0000256" key="5">
    <source>
        <dbReference type="ARBA" id="ARBA00022833"/>
    </source>
</evidence>
<dbReference type="PANTHER" id="PTHR15910:SF1">
    <property type="entry name" value="ARCHAEMETZINCIN-2"/>
    <property type="match status" value="1"/>
</dbReference>
<keyword evidence="8" id="KW-1185">Reference proteome</keyword>
<dbReference type="InterPro" id="IPR012962">
    <property type="entry name" value="Pept_M54_archaemetzincn"/>
</dbReference>
<reference evidence="7 8" key="1">
    <citation type="submission" date="2022-05" db="EMBL/GenBank/DDBJ databases">
        <authorList>
            <consortium name="Genoscope - CEA"/>
            <person name="William W."/>
        </authorList>
    </citation>
    <scope>NUCLEOTIDE SEQUENCE [LARGE SCALE GENOMIC DNA]</scope>
</reference>
<evidence type="ECO:0000256" key="4">
    <source>
        <dbReference type="ARBA" id="ARBA00022801"/>
    </source>
</evidence>
<evidence type="ECO:0000256" key="3">
    <source>
        <dbReference type="ARBA" id="ARBA00022723"/>
    </source>
</evidence>
<comment type="caution">
    <text evidence="7">The sequence shown here is derived from an EMBL/GenBank/DDBJ whole genome shotgun (WGS) entry which is preliminary data.</text>
</comment>
<dbReference type="CDD" id="cd11375">
    <property type="entry name" value="Peptidase_M54"/>
    <property type="match status" value="1"/>
</dbReference>
<name>A0AAU9VWG3_9CNID</name>
<evidence type="ECO:0000313" key="7">
    <source>
        <dbReference type="EMBL" id="CAH3039857.1"/>
    </source>
</evidence>
<dbReference type="Pfam" id="PF07998">
    <property type="entry name" value="Peptidase_M54"/>
    <property type="match status" value="1"/>
</dbReference>
<comment type="cofactor">
    <cofactor evidence="1">
        <name>Zn(2+)</name>
        <dbReference type="ChEBI" id="CHEBI:29105"/>
    </cofactor>
</comment>
<protein>
    <recommendedName>
        <fullName evidence="9">Archaemetzincin-2</fullName>
    </recommendedName>
</protein>
<dbReference type="Gene3D" id="3.40.390.10">
    <property type="entry name" value="Collagenase (Catalytic Domain)"/>
    <property type="match status" value="1"/>
</dbReference>
<sequence>MLNGTKSKPMNRRALIGKLKHFDDGVRSLFEQATDSCQNLYQTYTGDALDLREIQTYPEWKVQMCFRNLRKHHRKRSRQSIIYILPVGPFPKVLRTPIERGSVSTFELIRRFVSCYFFGMTVKFLEEIAVTKVNCKQRFHPVTGKLQLLVTDLMHYLKTSLPADGYCIIGLTWVDLYPGEDWNFVLGESSCEDGCAVVSFGHFEPQSYQYKHLNDTTNQNIAGVQCDKADGTISSVSFERNGHDDVSLYLEDFADIEKVNKKIIWRLLRVSSHEICHVFGMAHCSYFACAMNESKSVLQAENQPLFLCPVCLRKLQKAVGFDVMERYTGLCILLEYVMNEILSKDDYCHTEDTSLQNTEECKFVMAISWLKSVLKFIKRNNDINSTSN</sequence>
<dbReference type="GO" id="GO:0006508">
    <property type="term" value="P:proteolysis"/>
    <property type="evidence" value="ECO:0007669"/>
    <property type="project" value="UniProtKB-KW"/>
</dbReference>
<evidence type="ECO:0000256" key="2">
    <source>
        <dbReference type="ARBA" id="ARBA00022670"/>
    </source>
</evidence>
<keyword evidence="2" id="KW-0645">Protease</keyword>
<dbReference type="Proteomes" id="UP001159428">
    <property type="component" value="Unassembled WGS sequence"/>
</dbReference>
<evidence type="ECO:0000256" key="1">
    <source>
        <dbReference type="ARBA" id="ARBA00001947"/>
    </source>
</evidence>
<dbReference type="PANTHER" id="PTHR15910">
    <property type="entry name" value="ARCHAEMETZINCIN"/>
    <property type="match status" value="1"/>
</dbReference>
<dbReference type="EMBL" id="CALNXJ010000005">
    <property type="protein sequence ID" value="CAH3039857.1"/>
    <property type="molecule type" value="Genomic_DNA"/>
</dbReference>
<evidence type="ECO:0008006" key="9">
    <source>
        <dbReference type="Google" id="ProtNLM"/>
    </source>
</evidence>
<keyword evidence="6" id="KW-0482">Metalloprotease</keyword>
<evidence type="ECO:0000313" key="8">
    <source>
        <dbReference type="Proteomes" id="UP001159428"/>
    </source>
</evidence>
<organism evidence="7 8">
    <name type="scientific">Pocillopora meandrina</name>
    <dbReference type="NCBI Taxonomy" id="46732"/>
    <lineage>
        <taxon>Eukaryota</taxon>
        <taxon>Metazoa</taxon>
        <taxon>Cnidaria</taxon>
        <taxon>Anthozoa</taxon>
        <taxon>Hexacorallia</taxon>
        <taxon>Scleractinia</taxon>
        <taxon>Astrocoeniina</taxon>
        <taxon>Pocilloporidae</taxon>
        <taxon>Pocillopora</taxon>
    </lineage>
</organism>
<keyword evidence="5" id="KW-0862">Zinc</keyword>
<dbReference type="GO" id="GO:0046872">
    <property type="term" value="F:metal ion binding"/>
    <property type="evidence" value="ECO:0007669"/>
    <property type="project" value="UniProtKB-KW"/>
</dbReference>
<gene>
    <name evidence="7" type="ORF">PMEA_00025453</name>
</gene>
<keyword evidence="3" id="KW-0479">Metal-binding</keyword>
<dbReference type="GO" id="GO:0008237">
    <property type="term" value="F:metallopeptidase activity"/>
    <property type="evidence" value="ECO:0007669"/>
    <property type="project" value="UniProtKB-KW"/>
</dbReference>
<evidence type="ECO:0000256" key="6">
    <source>
        <dbReference type="ARBA" id="ARBA00023049"/>
    </source>
</evidence>
<keyword evidence="4" id="KW-0378">Hydrolase</keyword>
<dbReference type="InterPro" id="IPR024079">
    <property type="entry name" value="MetalloPept_cat_dom_sf"/>
</dbReference>